<feature type="transmembrane region" description="Helical" evidence="6">
    <location>
        <begin position="6"/>
        <end position="30"/>
    </location>
</feature>
<organism evidence="8 9">
    <name type="scientific">Talaromyces proteolyticus</name>
    <dbReference type="NCBI Taxonomy" id="1131652"/>
    <lineage>
        <taxon>Eukaryota</taxon>
        <taxon>Fungi</taxon>
        <taxon>Dikarya</taxon>
        <taxon>Ascomycota</taxon>
        <taxon>Pezizomycotina</taxon>
        <taxon>Eurotiomycetes</taxon>
        <taxon>Eurotiomycetidae</taxon>
        <taxon>Eurotiales</taxon>
        <taxon>Trichocomaceae</taxon>
        <taxon>Talaromyces</taxon>
        <taxon>Talaromyces sect. Bacilispori</taxon>
    </lineage>
</organism>
<accession>A0AAD4PYP2</accession>
<dbReference type="AlphaFoldDB" id="A0AAD4PYP2"/>
<feature type="transmembrane region" description="Helical" evidence="6">
    <location>
        <begin position="206"/>
        <end position="228"/>
    </location>
</feature>
<gene>
    <name evidence="8" type="ORF">BGW36DRAFT_379699</name>
</gene>
<keyword evidence="9" id="KW-1185">Reference proteome</keyword>
<name>A0AAD4PYP2_9EURO</name>
<dbReference type="PANTHER" id="PTHR33048:SF47">
    <property type="entry name" value="INTEGRAL MEMBRANE PROTEIN-RELATED"/>
    <property type="match status" value="1"/>
</dbReference>
<dbReference type="InterPro" id="IPR052337">
    <property type="entry name" value="SAT4-like"/>
</dbReference>
<evidence type="ECO:0000256" key="1">
    <source>
        <dbReference type="ARBA" id="ARBA00004141"/>
    </source>
</evidence>
<dbReference type="PANTHER" id="PTHR33048">
    <property type="entry name" value="PTH11-LIKE INTEGRAL MEMBRANE PROTEIN (AFU_ORTHOLOGUE AFUA_5G11245)"/>
    <property type="match status" value="1"/>
</dbReference>
<feature type="domain" description="Rhodopsin" evidence="7">
    <location>
        <begin position="26"/>
        <end position="269"/>
    </location>
</feature>
<evidence type="ECO:0000313" key="9">
    <source>
        <dbReference type="Proteomes" id="UP001201262"/>
    </source>
</evidence>
<reference evidence="8" key="1">
    <citation type="submission" date="2021-12" db="EMBL/GenBank/DDBJ databases">
        <title>Convergent genome expansion in fungi linked to evolution of root-endophyte symbiosis.</title>
        <authorList>
            <consortium name="DOE Joint Genome Institute"/>
            <person name="Ke Y.-H."/>
            <person name="Bonito G."/>
            <person name="Liao H.-L."/>
            <person name="Looney B."/>
            <person name="Rojas-Flechas A."/>
            <person name="Nash J."/>
            <person name="Hameed K."/>
            <person name="Schadt C."/>
            <person name="Martin F."/>
            <person name="Crous P.W."/>
            <person name="Miettinen O."/>
            <person name="Magnuson J.K."/>
            <person name="Labbe J."/>
            <person name="Jacobson D."/>
            <person name="Doktycz M.J."/>
            <person name="Veneault-Fourrey C."/>
            <person name="Kuo A."/>
            <person name="Mondo S."/>
            <person name="Calhoun S."/>
            <person name="Riley R."/>
            <person name="Ohm R."/>
            <person name="LaButti K."/>
            <person name="Andreopoulos B."/>
            <person name="Pangilinan J."/>
            <person name="Nolan M."/>
            <person name="Tritt A."/>
            <person name="Clum A."/>
            <person name="Lipzen A."/>
            <person name="Daum C."/>
            <person name="Barry K."/>
            <person name="Grigoriev I.V."/>
            <person name="Vilgalys R."/>
        </authorList>
    </citation>
    <scope>NUCLEOTIDE SEQUENCE</scope>
    <source>
        <strain evidence="8">PMI_201</strain>
    </source>
</reference>
<comment type="caution">
    <text evidence="8">The sequence shown here is derived from an EMBL/GenBank/DDBJ whole genome shotgun (WGS) entry which is preliminary data.</text>
</comment>
<dbReference type="RefSeq" id="XP_046072635.1">
    <property type="nucleotide sequence ID" value="XM_046216242.1"/>
</dbReference>
<keyword evidence="2 6" id="KW-0812">Transmembrane</keyword>
<feature type="transmembrane region" description="Helical" evidence="6">
    <location>
        <begin position="172"/>
        <end position="194"/>
    </location>
</feature>
<evidence type="ECO:0000256" key="3">
    <source>
        <dbReference type="ARBA" id="ARBA00022989"/>
    </source>
</evidence>
<comment type="subcellular location">
    <subcellularLocation>
        <location evidence="1">Membrane</location>
        <topology evidence="1">Multi-pass membrane protein</topology>
    </subcellularLocation>
</comment>
<dbReference type="EMBL" id="JAJTJA010000006">
    <property type="protein sequence ID" value="KAH8697934.1"/>
    <property type="molecule type" value="Genomic_DNA"/>
</dbReference>
<evidence type="ECO:0000256" key="6">
    <source>
        <dbReference type="SAM" id="Phobius"/>
    </source>
</evidence>
<dbReference type="InterPro" id="IPR049326">
    <property type="entry name" value="Rhodopsin_dom_fungi"/>
</dbReference>
<feature type="transmembrane region" description="Helical" evidence="6">
    <location>
        <begin position="119"/>
        <end position="152"/>
    </location>
</feature>
<evidence type="ECO:0000259" key="7">
    <source>
        <dbReference type="Pfam" id="PF20684"/>
    </source>
</evidence>
<sequence>MMLPGHAGTLVILIIFPAISVCIMMLRMVWRILTGKVGLDDIMVLVATLLIIPHAYATYMHVAELSYGRASTSEAMRKSLKYNLVSQMLYYPILALVRSSIILFLFRLRLREVNQPLQLVLWTLFLINFLQVIAVIFADLFQCTPLSCIFWAPNPASTPPQTLCTCINRPAFFISASALNISLDVWLLVIPTRLVWYLNIALSKKLMVVAVLSFGILATIMGVIRVVFVSTHLPSPSLSAQYNIDIISSIEINVAVWTAAVPALKEMISQCYPEMFKCFCSLVPHRQMLQSASRV</sequence>
<evidence type="ECO:0000313" key="8">
    <source>
        <dbReference type="EMBL" id="KAH8697934.1"/>
    </source>
</evidence>
<dbReference type="Pfam" id="PF20684">
    <property type="entry name" value="Fung_rhodopsin"/>
    <property type="match status" value="1"/>
</dbReference>
<proteinExistence type="inferred from homology"/>
<dbReference type="GO" id="GO:0016020">
    <property type="term" value="C:membrane"/>
    <property type="evidence" value="ECO:0007669"/>
    <property type="project" value="UniProtKB-SubCell"/>
</dbReference>
<dbReference type="GeneID" id="70246529"/>
<evidence type="ECO:0000256" key="5">
    <source>
        <dbReference type="ARBA" id="ARBA00038359"/>
    </source>
</evidence>
<dbReference type="Proteomes" id="UP001201262">
    <property type="component" value="Unassembled WGS sequence"/>
</dbReference>
<evidence type="ECO:0000256" key="4">
    <source>
        <dbReference type="ARBA" id="ARBA00023136"/>
    </source>
</evidence>
<comment type="similarity">
    <text evidence="5">Belongs to the SAT4 family.</text>
</comment>
<protein>
    <recommendedName>
        <fullName evidence="7">Rhodopsin domain-containing protein</fullName>
    </recommendedName>
</protein>
<keyword evidence="4 6" id="KW-0472">Membrane</keyword>
<evidence type="ECO:0000256" key="2">
    <source>
        <dbReference type="ARBA" id="ARBA00022692"/>
    </source>
</evidence>
<feature type="transmembrane region" description="Helical" evidence="6">
    <location>
        <begin position="42"/>
        <end position="62"/>
    </location>
</feature>
<keyword evidence="3 6" id="KW-1133">Transmembrane helix</keyword>
<feature type="transmembrane region" description="Helical" evidence="6">
    <location>
        <begin position="88"/>
        <end position="107"/>
    </location>
</feature>